<proteinExistence type="predicted"/>
<dbReference type="OMA" id="CANELNW"/>
<dbReference type="OrthoDB" id="3509362at2759"/>
<dbReference type="Gene3D" id="3.40.50.720">
    <property type="entry name" value="NAD(P)-binding Rossmann-like Domain"/>
    <property type="match status" value="1"/>
</dbReference>
<dbReference type="InterPro" id="IPR020843">
    <property type="entry name" value="ER"/>
</dbReference>
<name>B8M565_TALSN</name>
<accession>B8M565</accession>
<dbReference type="SMART" id="SM00829">
    <property type="entry name" value="PKS_ER"/>
    <property type="match status" value="1"/>
</dbReference>
<dbReference type="SUPFAM" id="SSF51735">
    <property type="entry name" value="NAD(P)-binding Rossmann-fold domains"/>
    <property type="match status" value="1"/>
</dbReference>
<dbReference type="GO" id="GO:0016491">
    <property type="term" value="F:oxidoreductase activity"/>
    <property type="evidence" value="ECO:0007669"/>
    <property type="project" value="InterPro"/>
</dbReference>
<reference evidence="3" key="1">
    <citation type="journal article" date="2015" name="Genome Announc.">
        <title>Genome sequence of the AIDS-associated pathogen Penicillium marneffei (ATCC18224) and its near taxonomic relative Talaromyces stipitatus (ATCC10500).</title>
        <authorList>
            <person name="Nierman W.C."/>
            <person name="Fedorova-Abrams N.D."/>
            <person name="Andrianopoulos A."/>
        </authorList>
    </citation>
    <scope>NUCLEOTIDE SEQUENCE [LARGE SCALE GENOMIC DNA]</scope>
    <source>
        <strain evidence="3">ATCC 10500 / CBS 375.48 / QM 6759 / NRRL 1006</strain>
    </source>
</reference>
<dbReference type="Proteomes" id="UP000001745">
    <property type="component" value="Unassembled WGS sequence"/>
</dbReference>
<dbReference type="AlphaFoldDB" id="B8M565"/>
<feature type="domain" description="Enoyl reductase (ER)" evidence="1">
    <location>
        <begin position="21"/>
        <end position="327"/>
    </location>
</feature>
<dbReference type="SUPFAM" id="SSF50129">
    <property type="entry name" value="GroES-like"/>
    <property type="match status" value="1"/>
</dbReference>
<dbReference type="InParanoid" id="B8M565"/>
<dbReference type="InterPro" id="IPR052733">
    <property type="entry name" value="Chloroplast_QOR"/>
</dbReference>
<organism evidence="2 3">
    <name type="scientific">Talaromyces stipitatus (strain ATCC 10500 / CBS 375.48 / QM 6759 / NRRL 1006)</name>
    <name type="common">Penicillium stipitatum</name>
    <dbReference type="NCBI Taxonomy" id="441959"/>
    <lineage>
        <taxon>Eukaryota</taxon>
        <taxon>Fungi</taxon>
        <taxon>Dikarya</taxon>
        <taxon>Ascomycota</taxon>
        <taxon>Pezizomycotina</taxon>
        <taxon>Eurotiomycetes</taxon>
        <taxon>Eurotiomycetidae</taxon>
        <taxon>Eurotiales</taxon>
        <taxon>Trichocomaceae</taxon>
        <taxon>Talaromyces</taxon>
        <taxon>Talaromyces sect. Talaromyces</taxon>
    </lineage>
</organism>
<sequence>MSTIKSLPSTIRALLQADPTSTEITLVERPLPTPNLEKGEHLIRVYAASPCAGELRWPSMVDIPGKEIITCDDVAGVVVTAPTDSPFQGGEEVYARTSYWRPGCARDYAIATTNELARRPQNLSWAETAAVALSAETAWQALFKHAGVGNFGSLNWKGKRILVTGASGCAGMWVVQIAALTGAEVVGTCGPNNIEFVRSLGAKEALNYRTCNFQEWAEEKAERKVDVVIDCVGGKSLEGAWWCIRDNGIIMSISEPPETKRPASLAASGVKDLFFIMEPSGADLAEVTKLIEEGKCRPIVDSVWPLEHFQQGYQRMENGQTRGKVIFDLMMNTPKPNGTKFSPTQEISHPSSFALIGTL</sequence>
<evidence type="ECO:0000313" key="3">
    <source>
        <dbReference type="Proteomes" id="UP000001745"/>
    </source>
</evidence>
<dbReference type="PhylomeDB" id="B8M565"/>
<protein>
    <submittedName>
        <fullName evidence="2">Zinc-binding oxidoreductase, putative</fullName>
    </submittedName>
</protein>
<dbReference type="Pfam" id="PF13602">
    <property type="entry name" value="ADH_zinc_N_2"/>
    <property type="match status" value="1"/>
</dbReference>
<gene>
    <name evidence="2" type="ORF">TSTA_029470</name>
</gene>
<evidence type="ECO:0000313" key="2">
    <source>
        <dbReference type="EMBL" id="EED19671.1"/>
    </source>
</evidence>
<dbReference type="PANTHER" id="PTHR44013">
    <property type="entry name" value="ZINC-TYPE ALCOHOL DEHYDROGENASE-LIKE PROTEIN C16A3.02C"/>
    <property type="match status" value="1"/>
</dbReference>
<keyword evidence="3" id="KW-1185">Reference proteome</keyword>
<dbReference type="GeneID" id="8106514"/>
<dbReference type="VEuPathDB" id="FungiDB:TSTA_029470"/>
<dbReference type="CDD" id="cd05289">
    <property type="entry name" value="MDR_like_2"/>
    <property type="match status" value="1"/>
</dbReference>
<dbReference type="EMBL" id="EQ962654">
    <property type="protein sequence ID" value="EED19671.1"/>
    <property type="molecule type" value="Genomic_DNA"/>
</dbReference>
<dbReference type="PANTHER" id="PTHR44013:SF5">
    <property type="entry name" value="OXIDOREDUCTASE, PUTATIVE (AFU_ORTHOLOGUE AFUA_5G01290)-RELATED"/>
    <property type="match status" value="1"/>
</dbReference>
<dbReference type="InterPro" id="IPR011032">
    <property type="entry name" value="GroES-like_sf"/>
</dbReference>
<dbReference type="InterPro" id="IPR036291">
    <property type="entry name" value="NAD(P)-bd_dom_sf"/>
</dbReference>
<dbReference type="STRING" id="441959.B8M565"/>
<dbReference type="Gene3D" id="3.90.180.10">
    <property type="entry name" value="Medium-chain alcohol dehydrogenases, catalytic domain"/>
    <property type="match status" value="1"/>
</dbReference>
<evidence type="ECO:0000259" key="1">
    <source>
        <dbReference type="SMART" id="SM00829"/>
    </source>
</evidence>
<dbReference type="RefSeq" id="XP_002480105.1">
    <property type="nucleotide sequence ID" value="XM_002480060.1"/>
</dbReference>
<dbReference type="HOGENOM" id="CLU_026673_3_3_1"/>
<dbReference type="eggNOG" id="KOG1198">
    <property type="taxonomic scope" value="Eukaryota"/>
</dbReference>